<evidence type="ECO:0000256" key="1">
    <source>
        <dbReference type="ARBA" id="ARBA00022527"/>
    </source>
</evidence>
<keyword evidence="5 6" id="KW-0067">ATP-binding</keyword>
<dbReference type="PANTHER" id="PTHR24056">
    <property type="entry name" value="CELL DIVISION PROTEIN KINASE"/>
    <property type="match status" value="1"/>
</dbReference>
<dbReference type="PROSITE" id="PS50011">
    <property type="entry name" value="PROTEIN_KINASE_DOM"/>
    <property type="match status" value="1"/>
</dbReference>
<dbReference type="EMBL" id="JBCNJP010000020">
    <property type="protein sequence ID" value="KAK9060397.1"/>
    <property type="molecule type" value="Genomic_DNA"/>
</dbReference>
<organism evidence="8 9">
    <name type="scientific">Deinandra increscens subsp. villosa</name>
    <dbReference type="NCBI Taxonomy" id="3103831"/>
    <lineage>
        <taxon>Eukaryota</taxon>
        <taxon>Viridiplantae</taxon>
        <taxon>Streptophyta</taxon>
        <taxon>Embryophyta</taxon>
        <taxon>Tracheophyta</taxon>
        <taxon>Spermatophyta</taxon>
        <taxon>Magnoliopsida</taxon>
        <taxon>eudicotyledons</taxon>
        <taxon>Gunneridae</taxon>
        <taxon>Pentapetalae</taxon>
        <taxon>asterids</taxon>
        <taxon>campanulids</taxon>
        <taxon>Asterales</taxon>
        <taxon>Asteraceae</taxon>
        <taxon>Asteroideae</taxon>
        <taxon>Heliantheae alliance</taxon>
        <taxon>Madieae</taxon>
        <taxon>Madiinae</taxon>
        <taxon>Deinandra</taxon>
    </lineage>
</organism>
<evidence type="ECO:0000313" key="9">
    <source>
        <dbReference type="Proteomes" id="UP001408789"/>
    </source>
</evidence>
<protein>
    <recommendedName>
        <fullName evidence="7">Protein kinase domain-containing protein</fullName>
    </recommendedName>
</protein>
<dbReference type="InterPro" id="IPR011009">
    <property type="entry name" value="Kinase-like_dom_sf"/>
</dbReference>
<accession>A0AAP0CUB8</accession>
<dbReference type="AlphaFoldDB" id="A0AAP0CUB8"/>
<dbReference type="GO" id="GO:0005524">
    <property type="term" value="F:ATP binding"/>
    <property type="evidence" value="ECO:0007669"/>
    <property type="project" value="UniProtKB-UniRule"/>
</dbReference>
<evidence type="ECO:0000259" key="7">
    <source>
        <dbReference type="PROSITE" id="PS50011"/>
    </source>
</evidence>
<dbReference type="Pfam" id="PF00069">
    <property type="entry name" value="Pkinase"/>
    <property type="match status" value="1"/>
</dbReference>
<keyword evidence="9" id="KW-1185">Reference proteome</keyword>
<dbReference type="FunFam" id="3.30.200.20:FF:000021">
    <property type="entry name" value="probable serine/threonine-protein kinase At1g54610"/>
    <property type="match status" value="1"/>
</dbReference>
<dbReference type="GO" id="GO:0000307">
    <property type="term" value="C:cyclin-dependent protein kinase holoenzyme complex"/>
    <property type="evidence" value="ECO:0007669"/>
    <property type="project" value="TreeGrafter"/>
</dbReference>
<dbReference type="FunFam" id="1.10.510.10:FF:000624">
    <property type="entry name" value="Mitogen-activated protein kinase"/>
    <property type="match status" value="1"/>
</dbReference>
<evidence type="ECO:0000256" key="3">
    <source>
        <dbReference type="ARBA" id="ARBA00022741"/>
    </source>
</evidence>
<evidence type="ECO:0000256" key="2">
    <source>
        <dbReference type="ARBA" id="ARBA00022679"/>
    </source>
</evidence>
<dbReference type="Proteomes" id="UP001408789">
    <property type="component" value="Unassembled WGS sequence"/>
</dbReference>
<proteinExistence type="predicted"/>
<dbReference type="InterPro" id="IPR050108">
    <property type="entry name" value="CDK"/>
</dbReference>
<dbReference type="PANTHER" id="PTHR24056:SF466">
    <property type="entry name" value="PROTEIN KINASE DOMAIN-CONTAINING PROTEIN"/>
    <property type="match status" value="1"/>
</dbReference>
<evidence type="ECO:0000313" key="8">
    <source>
        <dbReference type="EMBL" id="KAK9060397.1"/>
    </source>
</evidence>
<dbReference type="InterPro" id="IPR017441">
    <property type="entry name" value="Protein_kinase_ATP_BS"/>
</dbReference>
<dbReference type="GO" id="GO:0032968">
    <property type="term" value="P:positive regulation of transcription elongation by RNA polymerase II"/>
    <property type="evidence" value="ECO:0007669"/>
    <property type="project" value="TreeGrafter"/>
</dbReference>
<dbReference type="GO" id="GO:0008353">
    <property type="term" value="F:RNA polymerase II CTD heptapeptide repeat kinase activity"/>
    <property type="evidence" value="ECO:0007669"/>
    <property type="project" value="TreeGrafter"/>
</dbReference>
<keyword evidence="3 6" id="KW-0547">Nucleotide-binding</keyword>
<evidence type="ECO:0000256" key="4">
    <source>
        <dbReference type="ARBA" id="ARBA00022777"/>
    </source>
</evidence>
<comment type="caution">
    <text evidence="8">The sequence shown here is derived from an EMBL/GenBank/DDBJ whole genome shotgun (WGS) entry which is preliminary data.</text>
</comment>
<dbReference type="GO" id="GO:0005634">
    <property type="term" value="C:nucleus"/>
    <property type="evidence" value="ECO:0007669"/>
    <property type="project" value="TreeGrafter"/>
</dbReference>
<keyword evidence="2" id="KW-0808">Transferase</keyword>
<gene>
    <name evidence="8" type="ORF">SSX86_021101</name>
</gene>
<feature type="binding site" evidence="6">
    <location>
        <position position="101"/>
    </location>
    <ligand>
        <name>ATP</name>
        <dbReference type="ChEBI" id="CHEBI:30616"/>
    </ligand>
</feature>
<dbReference type="InterPro" id="IPR000719">
    <property type="entry name" value="Prot_kinase_dom"/>
</dbReference>
<sequence>MLVHTKDEIDDKKALTTAIPFEKRNKQISGESNWEMPKLEYSLTTTSTWPAWLSAVAGDAIHDWTPRLLDSFKKLDKIGQGTYSNVYKARDLRTSKIVALKKVRFDFNEPDSVKFMTREIFILKRLNHPNIIKLEGVVTSRMSSSLYLVFEYMQHDLSSLAAVQGVKLTEPQIKCLIKQLLSGLEHCHKNGVLHRDIKGSDLLINNNGILKIADFGLASFYDPQKKQPMTSRVVTLWYRPPELLLGATLYGVGVDMWSVGCVLAELLAGRPIMPGGTEVEQLDKIFKLCGSPSDIYWHRYRLPLATILKPSRTYKRSTTETFKDFPSCSLPLLESLLAIDPDERSSAIASLNSDFFTTKPYACEPSEFLPTLLGNFSI</sequence>
<name>A0AAP0CUB8_9ASTR</name>
<dbReference type="Gene3D" id="3.30.200.20">
    <property type="entry name" value="Phosphorylase Kinase, domain 1"/>
    <property type="match status" value="1"/>
</dbReference>
<dbReference type="PROSITE" id="PS00107">
    <property type="entry name" value="PROTEIN_KINASE_ATP"/>
    <property type="match status" value="1"/>
</dbReference>
<keyword evidence="1" id="KW-0723">Serine/threonine-protein kinase</keyword>
<feature type="domain" description="Protein kinase" evidence="7">
    <location>
        <begin position="72"/>
        <end position="356"/>
    </location>
</feature>
<keyword evidence="4" id="KW-0418">Kinase</keyword>
<dbReference type="CDD" id="cd07840">
    <property type="entry name" value="STKc_CDK9_like"/>
    <property type="match status" value="1"/>
</dbReference>
<dbReference type="Gene3D" id="1.10.510.10">
    <property type="entry name" value="Transferase(Phosphotransferase) domain 1"/>
    <property type="match status" value="1"/>
</dbReference>
<dbReference type="SUPFAM" id="SSF56112">
    <property type="entry name" value="Protein kinase-like (PK-like)"/>
    <property type="match status" value="1"/>
</dbReference>
<reference evidence="8 9" key="1">
    <citation type="submission" date="2024-04" db="EMBL/GenBank/DDBJ databases">
        <title>The reference genome of an endangered Asteraceae, Deinandra increscens subsp. villosa, native to the Central Coast of California.</title>
        <authorList>
            <person name="Guilliams M."/>
            <person name="Hasenstab-Lehman K."/>
            <person name="Meyer R."/>
            <person name="Mcevoy S."/>
        </authorList>
    </citation>
    <scope>NUCLEOTIDE SEQUENCE [LARGE SCALE GENOMIC DNA]</scope>
    <source>
        <tissue evidence="8">Leaf</tissue>
    </source>
</reference>
<evidence type="ECO:0000256" key="6">
    <source>
        <dbReference type="PROSITE-ProRule" id="PRU10141"/>
    </source>
</evidence>
<evidence type="ECO:0000256" key="5">
    <source>
        <dbReference type="ARBA" id="ARBA00022840"/>
    </source>
</evidence>